<organism evidence="2 3">
    <name type="scientific">Bordetella ansorpii</name>
    <dbReference type="NCBI Taxonomy" id="288768"/>
    <lineage>
        <taxon>Bacteria</taxon>
        <taxon>Pseudomonadati</taxon>
        <taxon>Pseudomonadota</taxon>
        <taxon>Betaproteobacteria</taxon>
        <taxon>Burkholderiales</taxon>
        <taxon>Alcaligenaceae</taxon>
        <taxon>Bordetella</taxon>
    </lineage>
</organism>
<dbReference type="GO" id="GO:0004343">
    <property type="term" value="F:glucosamine 6-phosphate N-acetyltransferase activity"/>
    <property type="evidence" value="ECO:0007669"/>
    <property type="project" value="TreeGrafter"/>
</dbReference>
<reference evidence="2 3" key="1">
    <citation type="submission" date="2016-03" db="EMBL/GenBank/DDBJ databases">
        <authorList>
            <consortium name="Pathogen Informatics"/>
        </authorList>
    </citation>
    <scope>NUCLEOTIDE SEQUENCE [LARGE SCALE GENOMIC DNA]</scope>
    <source>
        <strain evidence="2 3">NCTC13364</strain>
    </source>
</reference>
<proteinExistence type="predicted"/>
<dbReference type="OrthoDB" id="9796171at2"/>
<feature type="domain" description="N-acetyltransferase" evidence="1">
    <location>
        <begin position="12"/>
        <end position="146"/>
    </location>
</feature>
<dbReference type="PANTHER" id="PTHR13355">
    <property type="entry name" value="GLUCOSAMINE 6-PHOSPHATE N-ACETYLTRANSFERASE"/>
    <property type="match status" value="1"/>
</dbReference>
<protein>
    <submittedName>
        <fullName evidence="2">Acetyltransferase</fullName>
    </submittedName>
</protein>
<name>A0A157Q9U4_9BORD</name>
<dbReference type="InterPro" id="IPR016181">
    <property type="entry name" value="Acyl_CoA_acyltransferase"/>
</dbReference>
<gene>
    <name evidence="2" type="ORF">SAMEA1982600_03442</name>
</gene>
<dbReference type="RefSeq" id="WP_066415662.1">
    <property type="nucleotide sequence ID" value="NZ_FKBS01000017.1"/>
</dbReference>
<evidence type="ECO:0000313" key="3">
    <source>
        <dbReference type="Proteomes" id="UP000077037"/>
    </source>
</evidence>
<keyword evidence="2" id="KW-0808">Transferase</keyword>
<evidence type="ECO:0000259" key="1">
    <source>
        <dbReference type="PROSITE" id="PS51186"/>
    </source>
</evidence>
<dbReference type="EMBL" id="FKBS01000017">
    <property type="protein sequence ID" value="SAI42612.1"/>
    <property type="molecule type" value="Genomic_DNA"/>
</dbReference>
<dbReference type="PROSITE" id="PS51186">
    <property type="entry name" value="GNAT"/>
    <property type="match status" value="1"/>
</dbReference>
<dbReference type="Pfam" id="PF13673">
    <property type="entry name" value="Acetyltransf_10"/>
    <property type="match status" value="1"/>
</dbReference>
<dbReference type="CDD" id="cd04301">
    <property type="entry name" value="NAT_SF"/>
    <property type="match status" value="1"/>
</dbReference>
<dbReference type="InterPro" id="IPR039143">
    <property type="entry name" value="GNPNAT1-like"/>
</dbReference>
<sequence length="146" mass="15817">MSSNPSVPRLVIDTWERLRDDASQVRHAVFVVEQSVPLEIEMDDMDAVCVHAVAYDAAGEPVATGRLLPDGHIGRMAVLARMRGTGLGGQVLRALIEKGREAGQSVLMLNAQTHARAFYEAHGFAACGEEFIDAGIPHVSMRMALH</sequence>
<dbReference type="AlphaFoldDB" id="A0A157Q9U4"/>
<dbReference type="SUPFAM" id="SSF55729">
    <property type="entry name" value="Acyl-CoA N-acyltransferases (Nat)"/>
    <property type="match status" value="1"/>
</dbReference>
<dbReference type="Gene3D" id="3.40.630.30">
    <property type="match status" value="1"/>
</dbReference>
<dbReference type="InterPro" id="IPR000182">
    <property type="entry name" value="GNAT_dom"/>
</dbReference>
<evidence type="ECO:0000313" key="2">
    <source>
        <dbReference type="EMBL" id="SAI42612.1"/>
    </source>
</evidence>
<dbReference type="Proteomes" id="UP000077037">
    <property type="component" value="Unassembled WGS sequence"/>
</dbReference>
<dbReference type="PANTHER" id="PTHR13355:SF11">
    <property type="entry name" value="GLUCOSAMINE 6-PHOSPHATE N-ACETYLTRANSFERASE"/>
    <property type="match status" value="1"/>
</dbReference>
<accession>A0A157Q9U4</accession>